<evidence type="ECO:0000259" key="7">
    <source>
        <dbReference type="Pfam" id="PF02826"/>
    </source>
</evidence>
<dbReference type="Pfam" id="PF02826">
    <property type="entry name" value="2-Hacid_dh_C"/>
    <property type="match status" value="1"/>
</dbReference>
<dbReference type="PROSITE" id="PS00065">
    <property type="entry name" value="D_2_HYDROXYACID_DH_1"/>
    <property type="match status" value="1"/>
</dbReference>
<dbReference type="InterPro" id="IPR029752">
    <property type="entry name" value="D-isomer_DH_CS1"/>
</dbReference>
<dbReference type="AlphaFoldDB" id="A0A7J3SMY9"/>
<evidence type="ECO:0000256" key="4">
    <source>
        <dbReference type="ARBA" id="ARBA00023027"/>
    </source>
</evidence>
<evidence type="ECO:0000256" key="1">
    <source>
        <dbReference type="ARBA" id="ARBA00005854"/>
    </source>
</evidence>
<dbReference type="PROSITE" id="PS00670">
    <property type="entry name" value="D_2_HYDROXYACID_DH_2"/>
    <property type="match status" value="1"/>
</dbReference>
<dbReference type="PROSITE" id="PS00671">
    <property type="entry name" value="D_2_HYDROXYACID_DH_3"/>
    <property type="match status" value="1"/>
</dbReference>
<keyword evidence="2" id="KW-0028">Amino-acid biosynthesis</keyword>
<reference evidence="8" key="1">
    <citation type="journal article" date="2020" name="mSystems">
        <title>Genome- and Community-Level Interaction Insights into Carbon Utilization and Element Cycling Functions of Hydrothermarchaeota in Hydrothermal Sediment.</title>
        <authorList>
            <person name="Zhou Z."/>
            <person name="Liu Y."/>
            <person name="Xu W."/>
            <person name="Pan J."/>
            <person name="Luo Z.H."/>
            <person name="Li M."/>
        </authorList>
    </citation>
    <scope>NUCLEOTIDE SEQUENCE [LARGE SCALE GENOMIC DNA]</scope>
    <source>
        <strain evidence="8">SpSt-885</strain>
    </source>
</reference>
<dbReference type="GO" id="GO:0051287">
    <property type="term" value="F:NAD binding"/>
    <property type="evidence" value="ECO:0007669"/>
    <property type="project" value="InterPro"/>
</dbReference>
<comment type="similarity">
    <text evidence="1 5">Belongs to the D-isomer specific 2-hydroxyacid dehydrogenase family.</text>
</comment>
<dbReference type="PANTHER" id="PTHR42789:SF1">
    <property type="entry name" value="D-ISOMER SPECIFIC 2-HYDROXYACID DEHYDROGENASE FAMILY PROTEIN (AFU_ORTHOLOGUE AFUA_6G10090)"/>
    <property type="match status" value="1"/>
</dbReference>
<dbReference type="InterPro" id="IPR036291">
    <property type="entry name" value="NAD(P)-bd_dom_sf"/>
</dbReference>
<evidence type="ECO:0000313" key="8">
    <source>
        <dbReference type="EMBL" id="HGZ60635.1"/>
    </source>
</evidence>
<dbReference type="InterPro" id="IPR029753">
    <property type="entry name" value="D-isomer_DH_CS"/>
</dbReference>
<keyword evidence="3 5" id="KW-0560">Oxidoreductase</keyword>
<comment type="caution">
    <text evidence="8">The sequence shown here is derived from an EMBL/GenBank/DDBJ whole genome shotgun (WGS) entry which is preliminary data.</text>
</comment>
<dbReference type="Gene3D" id="3.40.50.720">
    <property type="entry name" value="NAD(P)-binding Rossmann-like Domain"/>
    <property type="match status" value="2"/>
</dbReference>
<dbReference type="Pfam" id="PF00389">
    <property type="entry name" value="2-Hacid_dh"/>
    <property type="match status" value="1"/>
</dbReference>
<evidence type="ECO:0000256" key="2">
    <source>
        <dbReference type="ARBA" id="ARBA00022605"/>
    </source>
</evidence>
<keyword evidence="4" id="KW-0520">NAD</keyword>
<dbReference type="GO" id="GO:0004617">
    <property type="term" value="F:phosphoglycerate dehydrogenase activity"/>
    <property type="evidence" value="ECO:0007669"/>
    <property type="project" value="UniProtKB-ARBA"/>
</dbReference>
<feature type="domain" description="D-isomer specific 2-hydroxyacid dehydrogenase catalytic" evidence="6">
    <location>
        <begin position="26"/>
        <end position="326"/>
    </location>
</feature>
<dbReference type="GO" id="GO:0006564">
    <property type="term" value="P:L-serine biosynthetic process"/>
    <property type="evidence" value="ECO:0007669"/>
    <property type="project" value="UniProtKB-ARBA"/>
</dbReference>
<accession>A0A7J3SMY9</accession>
<evidence type="ECO:0000256" key="5">
    <source>
        <dbReference type="RuleBase" id="RU003719"/>
    </source>
</evidence>
<sequence length="328" mass="36740">MKLSRGCLFVEHNNFKETAPESRRKVLIADRVDKFLLEELSKRNFEVHYYPGITREELLEKIGKFDGIVVRSRTKVDAEVIKRGNNLKIIARAGIGLDNIDVKEAERRSIKILTTPEAPTPSVAELTIALMLALARKLHIAFQLTKEGKWEKIEGIELRGKTLGIIGFGRIGREVGRLSYNLGMNVLAYDIRKDQIIGESYAKAVETMEELLKSSDFVTLHLPLTESTRKLIGRRELSLMKQNSFLINTSRGSIIDQEALLEALNEGKLAGVAIDVLENEPPGELEKKLLMHPKVIATPHIGSQTIEAQRRIAAEIAEKIDKLLGGDM</sequence>
<feature type="domain" description="D-isomer specific 2-hydroxyacid dehydrogenase NAD-binding" evidence="7">
    <location>
        <begin position="128"/>
        <end position="302"/>
    </location>
</feature>
<dbReference type="InterPro" id="IPR006140">
    <property type="entry name" value="D-isomer_DH_NAD-bd"/>
</dbReference>
<dbReference type="SUPFAM" id="SSF51735">
    <property type="entry name" value="NAD(P)-binding Rossmann-fold domains"/>
    <property type="match status" value="1"/>
</dbReference>
<evidence type="ECO:0000256" key="3">
    <source>
        <dbReference type="ARBA" id="ARBA00023002"/>
    </source>
</evidence>
<dbReference type="SUPFAM" id="SSF52283">
    <property type="entry name" value="Formate/glycerate dehydrogenase catalytic domain-like"/>
    <property type="match status" value="1"/>
</dbReference>
<dbReference type="PANTHER" id="PTHR42789">
    <property type="entry name" value="D-ISOMER SPECIFIC 2-HYDROXYACID DEHYDROGENASE FAMILY PROTEIN (AFU_ORTHOLOGUE AFUA_6G10090)"/>
    <property type="match status" value="1"/>
</dbReference>
<dbReference type="FunFam" id="3.40.50.720:FF:000041">
    <property type="entry name" value="D-3-phosphoglycerate dehydrogenase"/>
    <property type="match status" value="1"/>
</dbReference>
<proteinExistence type="inferred from homology"/>
<dbReference type="InterPro" id="IPR006139">
    <property type="entry name" value="D-isomer_2_OHA_DH_cat_dom"/>
</dbReference>
<dbReference type="CDD" id="cd05303">
    <property type="entry name" value="PGDH_2"/>
    <property type="match status" value="1"/>
</dbReference>
<organism evidence="8">
    <name type="scientific">Fervidicoccus fontis</name>
    <dbReference type="NCBI Taxonomy" id="683846"/>
    <lineage>
        <taxon>Archaea</taxon>
        <taxon>Thermoproteota</taxon>
        <taxon>Thermoprotei</taxon>
        <taxon>Fervidicoccales</taxon>
        <taxon>Fervidicoccaceae</taxon>
        <taxon>Fervidicoccus</taxon>
    </lineage>
</organism>
<gene>
    <name evidence="8" type="ORF">ENW83_05490</name>
</gene>
<dbReference type="InterPro" id="IPR050857">
    <property type="entry name" value="D-2-hydroxyacid_DH"/>
</dbReference>
<name>A0A7J3SMY9_9CREN</name>
<protein>
    <submittedName>
        <fullName evidence="8">3-phosphoglycerate dehydrogenase</fullName>
    </submittedName>
</protein>
<evidence type="ECO:0000259" key="6">
    <source>
        <dbReference type="Pfam" id="PF00389"/>
    </source>
</evidence>
<dbReference type="EMBL" id="DTLS01000158">
    <property type="protein sequence ID" value="HGZ60635.1"/>
    <property type="molecule type" value="Genomic_DNA"/>
</dbReference>
<dbReference type="GO" id="GO:0047545">
    <property type="term" value="F:(S)-2-hydroxyglutarate dehydrogenase activity"/>
    <property type="evidence" value="ECO:0007669"/>
    <property type="project" value="UniProtKB-ARBA"/>
</dbReference>